<gene>
    <name evidence="2" type="ORF">QVN81_10960</name>
    <name evidence="3" type="ORF">QVN84_11755</name>
</gene>
<evidence type="ECO:0000256" key="1">
    <source>
        <dbReference type="SAM" id="SignalP"/>
    </source>
</evidence>
<evidence type="ECO:0008006" key="6">
    <source>
        <dbReference type="Google" id="ProtNLM"/>
    </source>
</evidence>
<dbReference type="AlphaFoldDB" id="A0AAW7JYT5"/>
<evidence type="ECO:0000313" key="4">
    <source>
        <dbReference type="Proteomes" id="UP001167831"/>
    </source>
</evidence>
<proteinExistence type="predicted"/>
<dbReference type="Proteomes" id="UP001168478">
    <property type="component" value="Unassembled WGS sequence"/>
</dbReference>
<organism evidence="3 5">
    <name type="scientific">Leyella lascolaii</name>
    <dbReference type="NCBI Taxonomy" id="1776379"/>
    <lineage>
        <taxon>Bacteria</taxon>
        <taxon>Pseudomonadati</taxon>
        <taxon>Bacteroidota</taxon>
        <taxon>Bacteroidia</taxon>
        <taxon>Bacteroidales</taxon>
        <taxon>Prevotellaceae</taxon>
        <taxon>Leyella</taxon>
    </lineage>
</organism>
<name>A0AAW7JYT5_9BACT</name>
<protein>
    <recommendedName>
        <fullName evidence="6">Lipocalin-like domain-containing protein</fullName>
    </recommendedName>
</protein>
<keyword evidence="4" id="KW-1185">Reference proteome</keyword>
<dbReference type="EMBL" id="JAUEIF010000013">
    <property type="protein sequence ID" value="MDN0026186.1"/>
    <property type="molecule type" value="Genomic_DNA"/>
</dbReference>
<dbReference type="RefSeq" id="WP_289826002.1">
    <property type="nucleotide sequence ID" value="NZ_JAUEIE010000013.1"/>
</dbReference>
<sequence>MKKFTLFIALILTAVFGVKTTASAQTYETEEQIEWINYAVTFTEAKSAADGIYLCHWDSQNNKYTFVNAGGEYGTQAIASNRGMKLTVSGNVRYNGNVSTANFNGTLYNPTEGVSLGMEPETKRVFLDRNAAEEKNWTLTAHTSTNPSGKTYYDIQNVGNQYLGIETTKNTLLVYDDNPANSYWLLIPRTAFREVLLNVTHQTNIEVSGLFQNTRFVRYMDRTSSWQWWTISGTSHGSQLTEDNVEFERVNGQRRPNGTGLGIASYEAYRSMAPGAETIKGIIVKDHDGQHDIILDYAKSYGSFSSGEMKKPIVMRQQISGIRPGTYTITAQAFVSDDDNEIDNTNNSNIAFLFAAGTSGVSQGAEIRVLTDGEQTNFTTNFYNYHKDVLTKSDPQYFRGNVAAGEYLATGGDYTLSSGAIYNPNTAFKTITLNVTVTDSGDGTGTLTIGATKYQEQGTLYIANIDVKYSGTYEFGIDSYSTDNTAFSETNTDGIDEYQYGYARQFNLVRDFNITAAGQEANAKWEALVLPVNLTATQVRNAFGNDVKLSKLVGLANNGNQIRFEAVDLASNPNETVIKAGDCYVIKVTKAPEVARDIEYKFDVYSNDELPGDKKVPVIYYGPIYQIDGLTRTSKLGELIKANGGTYKDGIVTKTYTNEGKDLNFTGYFYWNQTAPKDAYVVSRGKMFYLDANNTWANLTGTMWKLEGPSFTGAKELSVDFGDGDITNGISGITVEGENNVNATGIYNLNGQKVSDGTSTETLSKGIYIVNGKKYVVR</sequence>
<feature type="chain" id="PRO_5043712108" description="Lipocalin-like domain-containing protein" evidence="1">
    <location>
        <begin position="25"/>
        <end position="778"/>
    </location>
</feature>
<dbReference type="Proteomes" id="UP001167831">
    <property type="component" value="Unassembled WGS sequence"/>
</dbReference>
<dbReference type="EMBL" id="JAUEIE010000013">
    <property type="protein sequence ID" value="MDN0023530.1"/>
    <property type="molecule type" value="Genomic_DNA"/>
</dbReference>
<reference evidence="3" key="2">
    <citation type="submission" date="2023-08" db="EMBL/GenBank/DDBJ databases">
        <title>Identification and characterization of horizontal gene transfer across gut microbiota members of farm animals based on homology search.</title>
        <authorList>
            <person name="Schwarzerova J."/>
            <person name="Nykrynova M."/>
            <person name="Jureckova K."/>
            <person name="Cejkova D."/>
            <person name="Rychlik I."/>
        </authorList>
    </citation>
    <scope>NUCLEOTIDE SEQUENCE</scope>
    <source>
        <strain evidence="3">ET15</strain>
        <strain evidence="2">ET37</strain>
    </source>
</reference>
<comment type="caution">
    <text evidence="3">The sequence shown here is derived from an EMBL/GenBank/DDBJ whole genome shotgun (WGS) entry which is preliminary data.</text>
</comment>
<reference evidence="3" key="1">
    <citation type="submission" date="2023-06" db="EMBL/GenBank/DDBJ databases">
        <authorList>
            <person name="Zeman M."/>
            <person name="Kubasova T."/>
            <person name="Jahodarova E."/>
            <person name="Nykrynova M."/>
            <person name="Rychlik I."/>
        </authorList>
    </citation>
    <scope>NUCLEOTIDE SEQUENCE</scope>
    <source>
        <strain evidence="3">ET15</strain>
        <strain evidence="2">ET37</strain>
    </source>
</reference>
<evidence type="ECO:0000313" key="5">
    <source>
        <dbReference type="Proteomes" id="UP001168478"/>
    </source>
</evidence>
<evidence type="ECO:0000313" key="2">
    <source>
        <dbReference type="EMBL" id="MDN0023530.1"/>
    </source>
</evidence>
<accession>A0AAW7JYT5</accession>
<keyword evidence="1" id="KW-0732">Signal</keyword>
<feature type="signal peptide" evidence="1">
    <location>
        <begin position="1"/>
        <end position="24"/>
    </location>
</feature>
<evidence type="ECO:0000313" key="3">
    <source>
        <dbReference type="EMBL" id="MDN0026186.1"/>
    </source>
</evidence>